<dbReference type="Pfam" id="PF03734">
    <property type="entry name" value="YkuD"/>
    <property type="match status" value="1"/>
</dbReference>
<sequence length="265" mass="29525">MKKLISIMFVCVMIVTVISCGTVQRSVNQGSSDGLYASTHEDVESPEWVKELASGNHKDASQLFVVAAFGERKTTAYVSMHEKDEDGNWKEIMSTPGYVGKYGLCEDADHVEGCGQTPMGIYSFNKAFGIADDPGCFISYIKVDDDTYWSGDARDGMHYNEMVDIKDYPDLDMTDSEHIVDYDYQYQYCLNISFNEEGTPGRGSAIFLHCLGPQKPYTGGCVAIPENQMKKVMQSVKEDCVVVIGLLEDLSPELWNEWGLNESSD</sequence>
<dbReference type="EMBL" id="FOGJ01000020">
    <property type="protein sequence ID" value="SES15113.1"/>
    <property type="molecule type" value="Genomic_DNA"/>
</dbReference>
<dbReference type="RefSeq" id="WP_143064066.1">
    <property type="nucleotide sequence ID" value="NZ_FOGJ01000020.1"/>
</dbReference>
<dbReference type="PROSITE" id="PS51257">
    <property type="entry name" value="PROKAR_LIPOPROTEIN"/>
    <property type="match status" value="1"/>
</dbReference>
<proteinExistence type="predicted"/>
<dbReference type="PANTHER" id="PTHR38589">
    <property type="entry name" value="BLR0621 PROTEIN"/>
    <property type="match status" value="1"/>
</dbReference>
<organism evidence="2 3">
    <name type="scientific">Butyrivibrio fibrisolvens</name>
    <dbReference type="NCBI Taxonomy" id="831"/>
    <lineage>
        <taxon>Bacteria</taxon>
        <taxon>Bacillati</taxon>
        <taxon>Bacillota</taxon>
        <taxon>Clostridia</taxon>
        <taxon>Lachnospirales</taxon>
        <taxon>Lachnospiraceae</taxon>
        <taxon>Butyrivibrio</taxon>
    </lineage>
</organism>
<dbReference type="PANTHER" id="PTHR38589:SF1">
    <property type="entry name" value="BLR0621 PROTEIN"/>
    <property type="match status" value="1"/>
</dbReference>
<feature type="domain" description="L,D-TPase catalytic" evidence="1">
    <location>
        <begin position="91"/>
        <end position="244"/>
    </location>
</feature>
<dbReference type="GO" id="GO:0016740">
    <property type="term" value="F:transferase activity"/>
    <property type="evidence" value="ECO:0007669"/>
    <property type="project" value="InterPro"/>
</dbReference>
<dbReference type="OrthoDB" id="186490at2"/>
<reference evidence="2 3" key="1">
    <citation type="submission" date="2016-10" db="EMBL/GenBank/DDBJ databases">
        <authorList>
            <person name="de Groot N.N."/>
        </authorList>
    </citation>
    <scope>NUCLEOTIDE SEQUENCE [LARGE SCALE GENOMIC DNA]</scope>
    <source>
        <strain evidence="2 3">AR40</strain>
    </source>
</reference>
<protein>
    <submittedName>
        <fullName evidence="2">L,D-peptidoglycan transpeptidase YkuD, ErfK/YbiS/YcfS/YnhG family</fullName>
    </submittedName>
</protein>
<evidence type="ECO:0000259" key="1">
    <source>
        <dbReference type="Pfam" id="PF03734"/>
    </source>
</evidence>
<dbReference type="InterPro" id="IPR005490">
    <property type="entry name" value="LD_TPept_cat_dom"/>
</dbReference>
<dbReference type="AlphaFoldDB" id="A0A1H9V1H1"/>
<evidence type="ECO:0000313" key="3">
    <source>
        <dbReference type="Proteomes" id="UP000182584"/>
    </source>
</evidence>
<name>A0A1H9V1H1_BUTFI</name>
<evidence type="ECO:0000313" key="2">
    <source>
        <dbReference type="EMBL" id="SES15113.1"/>
    </source>
</evidence>
<accession>A0A1H9V1H1</accession>
<gene>
    <name evidence="2" type="ORF">SAMN04487884_12082</name>
</gene>
<dbReference type="CDD" id="cd16913">
    <property type="entry name" value="YkuD_like"/>
    <property type="match status" value="1"/>
</dbReference>
<dbReference type="Proteomes" id="UP000182584">
    <property type="component" value="Unassembled WGS sequence"/>
</dbReference>